<reference evidence="1 2" key="1">
    <citation type="submission" date="2020-03" db="EMBL/GenBank/DDBJ databases">
        <title>Complete genome sequence of sixteen Streptomyces strains facilitates identification of candidate genes involved in plant growth-promotion in grain legumes and cereals.</title>
        <authorList>
            <person name="Gopalakrishnan S."/>
            <person name="Thakur V."/>
            <person name="Saxena R."/>
            <person name="Vadlamudi S."/>
            <person name="Purohit S."/>
            <person name="Kumar V."/>
            <person name="Rathore A."/>
            <person name="Chitikineni A."/>
            <person name="Varshney R.K."/>
        </authorList>
    </citation>
    <scope>NUCLEOTIDE SEQUENCE [LARGE SCALE GENOMIC DNA]</scope>
    <source>
        <strain evidence="1 2">KAI-180</strain>
    </source>
</reference>
<dbReference type="Proteomes" id="UP000540128">
    <property type="component" value="Unassembled WGS sequence"/>
</dbReference>
<evidence type="ECO:0000313" key="2">
    <source>
        <dbReference type="Proteomes" id="UP000540128"/>
    </source>
</evidence>
<protein>
    <submittedName>
        <fullName evidence="1">Uncharacterized protein</fullName>
    </submittedName>
</protein>
<dbReference type="AlphaFoldDB" id="A0A7Y6F4X1"/>
<organism evidence="1 2">
    <name type="scientific">Streptomyces odorifer</name>
    <dbReference type="NCBI Taxonomy" id="53450"/>
    <lineage>
        <taxon>Bacteria</taxon>
        <taxon>Bacillati</taxon>
        <taxon>Actinomycetota</taxon>
        <taxon>Actinomycetes</taxon>
        <taxon>Kitasatosporales</taxon>
        <taxon>Streptomycetaceae</taxon>
        <taxon>Streptomyces</taxon>
        <taxon>Streptomyces albidoflavus group</taxon>
    </lineage>
</organism>
<sequence>MDDEELTEQVRGWLDDPDTVRTEMATVSEMRAVVALLGVLSGSNPDWAGAADEVRMRLARRLPAE</sequence>
<keyword evidence="2" id="KW-1185">Reference proteome</keyword>
<accession>A0A7Y6F4X1</accession>
<dbReference type="RefSeq" id="WP_191835106.1">
    <property type="nucleotide sequence ID" value="NZ_JAANNT010000035.1"/>
</dbReference>
<gene>
    <name evidence="1" type="ORF">G6W59_27200</name>
</gene>
<name>A0A7Y6F4X1_9ACTN</name>
<evidence type="ECO:0000313" key="1">
    <source>
        <dbReference type="EMBL" id="NUV31933.1"/>
    </source>
</evidence>
<dbReference type="EMBL" id="JAANNT010000035">
    <property type="protein sequence ID" value="NUV31933.1"/>
    <property type="molecule type" value="Genomic_DNA"/>
</dbReference>
<comment type="caution">
    <text evidence="1">The sequence shown here is derived from an EMBL/GenBank/DDBJ whole genome shotgun (WGS) entry which is preliminary data.</text>
</comment>
<proteinExistence type="predicted"/>